<keyword evidence="3" id="KW-1185">Reference proteome</keyword>
<reference evidence="3" key="1">
    <citation type="submission" date="2016-08" db="EMBL/GenBank/DDBJ databases">
        <authorList>
            <person name="Varghese N."/>
            <person name="Submissions Spin"/>
        </authorList>
    </citation>
    <scope>NUCLEOTIDE SEQUENCE [LARGE SCALE GENOMIC DNA]</scope>
    <source>
        <strain evidence="3">R-53144</strain>
    </source>
</reference>
<dbReference type="OrthoDB" id="9801954at2"/>
<organism evidence="2 3">
    <name type="scientific">Gilliamella intestini</name>
    <dbReference type="NCBI Taxonomy" id="1798183"/>
    <lineage>
        <taxon>Bacteria</taxon>
        <taxon>Pseudomonadati</taxon>
        <taxon>Pseudomonadota</taxon>
        <taxon>Gammaproteobacteria</taxon>
        <taxon>Orbales</taxon>
        <taxon>Orbaceae</taxon>
        <taxon>Gilliamella</taxon>
    </lineage>
</organism>
<dbReference type="RefSeq" id="WP_091119981.1">
    <property type="nucleotide sequence ID" value="NZ_FMBA01000004.1"/>
</dbReference>
<dbReference type="InterPro" id="IPR001173">
    <property type="entry name" value="Glyco_trans_2-like"/>
</dbReference>
<dbReference type="PANTHER" id="PTHR43685:SF11">
    <property type="entry name" value="GLYCOSYLTRANSFERASE TAGX-RELATED"/>
    <property type="match status" value="1"/>
</dbReference>
<name>A0A1C3ZCZ9_9GAMM</name>
<dbReference type="InterPro" id="IPR050834">
    <property type="entry name" value="Glycosyltransf_2"/>
</dbReference>
<keyword evidence="2" id="KW-0808">Transferase</keyword>
<gene>
    <name evidence="2" type="ORF">GA0061080_100432</name>
</gene>
<dbReference type="InterPro" id="IPR029044">
    <property type="entry name" value="Nucleotide-diphossugar_trans"/>
</dbReference>
<dbReference type="STRING" id="1798183.GA0061080_100432"/>
<evidence type="ECO:0000259" key="1">
    <source>
        <dbReference type="Pfam" id="PF00535"/>
    </source>
</evidence>
<dbReference type="AlphaFoldDB" id="A0A1C3ZCZ9"/>
<evidence type="ECO:0000313" key="3">
    <source>
        <dbReference type="Proteomes" id="UP000199698"/>
    </source>
</evidence>
<dbReference type="PANTHER" id="PTHR43685">
    <property type="entry name" value="GLYCOSYLTRANSFERASE"/>
    <property type="match status" value="1"/>
</dbReference>
<dbReference type="Proteomes" id="UP000199698">
    <property type="component" value="Unassembled WGS sequence"/>
</dbReference>
<dbReference type="CDD" id="cd00761">
    <property type="entry name" value="Glyco_tranf_GTA_type"/>
    <property type="match status" value="1"/>
</dbReference>
<dbReference type="GO" id="GO:0016740">
    <property type="term" value="F:transferase activity"/>
    <property type="evidence" value="ECO:0007669"/>
    <property type="project" value="UniProtKB-KW"/>
</dbReference>
<accession>A0A1C3ZCZ9</accession>
<dbReference type="Pfam" id="PF00535">
    <property type="entry name" value="Glycos_transf_2"/>
    <property type="match status" value="1"/>
</dbReference>
<dbReference type="SUPFAM" id="SSF53448">
    <property type="entry name" value="Nucleotide-diphospho-sugar transferases"/>
    <property type="match status" value="1"/>
</dbReference>
<evidence type="ECO:0000313" key="2">
    <source>
        <dbReference type="EMBL" id="SCB80241.1"/>
    </source>
</evidence>
<protein>
    <submittedName>
        <fullName evidence="2">Glycosyltransferase, GT2 family</fullName>
    </submittedName>
</protein>
<dbReference type="EMBL" id="FMBA01000004">
    <property type="protein sequence ID" value="SCB80241.1"/>
    <property type="molecule type" value="Genomic_DNA"/>
</dbReference>
<dbReference type="Gene3D" id="3.90.550.10">
    <property type="entry name" value="Spore Coat Polysaccharide Biosynthesis Protein SpsA, Chain A"/>
    <property type="match status" value="1"/>
</dbReference>
<feature type="domain" description="Glycosyltransferase 2-like" evidence="1">
    <location>
        <begin position="29"/>
        <end position="198"/>
    </location>
</feature>
<proteinExistence type="predicted"/>
<sequence>MNISEQLYPSYIRDYENVNYIKHDGSVAVIMRTKDRPILLARALKSVLEQEYQNWHLYLINDGGDKKSVEDLVNIYASSFDGRLTLLHNEKSLGMEAASNKGFELASEEFIVVHDDDDSWTPQFLQKTTNFLKENKHAVAVITNCVVIHEEITNNYVQETARYEWGYWRDDVDISVLLKGNITPPICLLIRMDVAKSIGPFNADLPVLGDWDYNLRLFRCGEILTLDEKLAFYHHRVNATSIYGNSVHAGVNKHKLYAIRYKNALVRKSFQESQGNYGLLQILLLEQDKNLNEIRALAHQLGNSIDHLNHQLQEVKKILNERVTIYNRIRLLIRKIRRWKKQKS</sequence>